<keyword evidence="3" id="KW-1185">Reference proteome</keyword>
<sequence>MERRDVGLRWRKDKVEMGSSTDGDVVRGGGTWEEWKAREERRETGQVGRNLRRREGRLDRGE</sequence>
<proteinExistence type="predicted"/>
<reference evidence="2 3" key="1">
    <citation type="journal article" date="2021" name="Nat. Plants">
        <title>The Taxus genome provides insights into paclitaxel biosynthesis.</title>
        <authorList>
            <person name="Xiong X."/>
            <person name="Gou J."/>
            <person name="Liao Q."/>
            <person name="Li Y."/>
            <person name="Zhou Q."/>
            <person name="Bi G."/>
            <person name="Li C."/>
            <person name="Du R."/>
            <person name="Wang X."/>
            <person name="Sun T."/>
            <person name="Guo L."/>
            <person name="Liang H."/>
            <person name="Lu P."/>
            <person name="Wu Y."/>
            <person name="Zhang Z."/>
            <person name="Ro D.K."/>
            <person name="Shang Y."/>
            <person name="Huang S."/>
            <person name="Yan J."/>
        </authorList>
    </citation>
    <scope>NUCLEOTIDE SEQUENCE [LARGE SCALE GENOMIC DNA]</scope>
    <source>
        <strain evidence="2">Ta-2019</strain>
    </source>
</reference>
<protein>
    <submittedName>
        <fullName evidence="2">Uncharacterized protein</fullName>
    </submittedName>
</protein>
<dbReference type="EMBL" id="JAHRHJ020000007">
    <property type="protein sequence ID" value="KAH9308966.1"/>
    <property type="molecule type" value="Genomic_DNA"/>
</dbReference>
<dbReference type="Proteomes" id="UP000824469">
    <property type="component" value="Unassembled WGS sequence"/>
</dbReference>
<feature type="region of interest" description="Disordered" evidence="1">
    <location>
        <begin position="43"/>
        <end position="62"/>
    </location>
</feature>
<organism evidence="2 3">
    <name type="scientific">Taxus chinensis</name>
    <name type="common">Chinese yew</name>
    <name type="synonym">Taxus wallichiana var. chinensis</name>
    <dbReference type="NCBI Taxonomy" id="29808"/>
    <lineage>
        <taxon>Eukaryota</taxon>
        <taxon>Viridiplantae</taxon>
        <taxon>Streptophyta</taxon>
        <taxon>Embryophyta</taxon>
        <taxon>Tracheophyta</taxon>
        <taxon>Spermatophyta</taxon>
        <taxon>Pinopsida</taxon>
        <taxon>Pinidae</taxon>
        <taxon>Conifers II</taxon>
        <taxon>Cupressales</taxon>
        <taxon>Taxaceae</taxon>
        <taxon>Taxus</taxon>
    </lineage>
</organism>
<dbReference type="AlphaFoldDB" id="A0AA38FRL6"/>
<evidence type="ECO:0000313" key="2">
    <source>
        <dbReference type="EMBL" id="KAH9308966.1"/>
    </source>
</evidence>
<feature type="non-terminal residue" evidence="2">
    <location>
        <position position="62"/>
    </location>
</feature>
<accession>A0AA38FRL6</accession>
<evidence type="ECO:0000313" key="3">
    <source>
        <dbReference type="Proteomes" id="UP000824469"/>
    </source>
</evidence>
<evidence type="ECO:0000256" key="1">
    <source>
        <dbReference type="SAM" id="MobiDB-lite"/>
    </source>
</evidence>
<name>A0AA38FRL6_TAXCH</name>
<gene>
    <name evidence="2" type="ORF">KI387_036877</name>
</gene>
<comment type="caution">
    <text evidence="2">The sequence shown here is derived from an EMBL/GenBank/DDBJ whole genome shotgun (WGS) entry which is preliminary data.</text>
</comment>